<sequence length="73" mass="8457">MTLSDFVCRCLYYESKIHSSLFGYLQWYASFVIFQSKQNQTLSLTSHSVTNLSFCNSKPQSHMQMHISTTPLL</sequence>
<evidence type="ECO:0000313" key="2">
    <source>
        <dbReference type="Proteomes" id="UP000326757"/>
    </source>
</evidence>
<reference evidence="1 2" key="1">
    <citation type="submission" date="2019-06" db="EMBL/GenBank/DDBJ databases">
        <title>Genome Sequence of the Brown Rot Fungal Pathogen Monilinia laxa.</title>
        <authorList>
            <person name="De Miccolis Angelini R.M."/>
            <person name="Landi L."/>
            <person name="Abate D."/>
            <person name="Pollastro S."/>
            <person name="Romanazzi G."/>
            <person name="Faretra F."/>
        </authorList>
    </citation>
    <scope>NUCLEOTIDE SEQUENCE [LARGE SCALE GENOMIC DNA]</scope>
    <source>
        <strain evidence="1 2">Mlax316</strain>
    </source>
</reference>
<gene>
    <name evidence="1" type="ORF">EYC80_005328</name>
</gene>
<accession>A0A5N6KJM1</accession>
<proteinExistence type="predicted"/>
<keyword evidence="2" id="KW-1185">Reference proteome</keyword>
<evidence type="ECO:0000313" key="1">
    <source>
        <dbReference type="EMBL" id="KAB8303974.1"/>
    </source>
</evidence>
<dbReference type="AlphaFoldDB" id="A0A5N6KJM1"/>
<organism evidence="1 2">
    <name type="scientific">Monilinia laxa</name>
    <name type="common">Brown rot fungus</name>
    <name type="synonym">Sclerotinia laxa</name>
    <dbReference type="NCBI Taxonomy" id="61186"/>
    <lineage>
        <taxon>Eukaryota</taxon>
        <taxon>Fungi</taxon>
        <taxon>Dikarya</taxon>
        <taxon>Ascomycota</taxon>
        <taxon>Pezizomycotina</taxon>
        <taxon>Leotiomycetes</taxon>
        <taxon>Helotiales</taxon>
        <taxon>Sclerotiniaceae</taxon>
        <taxon>Monilinia</taxon>
    </lineage>
</organism>
<name>A0A5N6KJM1_MONLA</name>
<comment type="caution">
    <text evidence="1">The sequence shown here is derived from an EMBL/GenBank/DDBJ whole genome shotgun (WGS) entry which is preliminary data.</text>
</comment>
<dbReference type="Proteomes" id="UP000326757">
    <property type="component" value="Unassembled WGS sequence"/>
</dbReference>
<dbReference type="EMBL" id="VIGI01000002">
    <property type="protein sequence ID" value="KAB8303974.1"/>
    <property type="molecule type" value="Genomic_DNA"/>
</dbReference>
<protein>
    <submittedName>
        <fullName evidence="1">Uncharacterized protein</fullName>
    </submittedName>
</protein>